<dbReference type="Pfam" id="PF01926">
    <property type="entry name" value="MMR_HSR1"/>
    <property type="match status" value="1"/>
</dbReference>
<comment type="subunit">
    <text evidence="4">Monomer.</text>
</comment>
<dbReference type="OrthoDB" id="424823at2759"/>
<dbReference type="Gene3D" id="1.10.150.300">
    <property type="entry name" value="TGS-like domain"/>
    <property type="match status" value="1"/>
</dbReference>
<dbReference type="Proteomes" id="UP000006727">
    <property type="component" value="Chromosome 6"/>
</dbReference>
<dbReference type="FunCoup" id="A0A2K1KH46">
    <property type="interactions" value="1038"/>
</dbReference>
<dbReference type="InterPro" id="IPR023192">
    <property type="entry name" value="TGS-like_dom_sf"/>
</dbReference>
<dbReference type="FunFam" id="3.10.20.30:FF:000001">
    <property type="entry name" value="Ribosome-binding ATPase YchF"/>
    <property type="match status" value="1"/>
</dbReference>
<comment type="function">
    <text evidence="4">Hydrolyzes ATP, and can also hydrolyze GTP with lower efficiency. Has lower affinity for GTP.</text>
</comment>
<evidence type="ECO:0000256" key="3">
    <source>
        <dbReference type="ARBA" id="ARBA00022840"/>
    </source>
</evidence>
<dbReference type="Gene3D" id="3.10.20.30">
    <property type="match status" value="1"/>
</dbReference>
<feature type="binding site" evidence="4">
    <location>
        <position position="291"/>
    </location>
    <ligand>
        <name>ATP</name>
        <dbReference type="ChEBI" id="CHEBI:30616"/>
    </ligand>
</feature>
<dbReference type="InterPro" id="IPR006073">
    <property type="entry name" value="GTP-bd"/>
</dbReference>
<protein>
    <recommendedName>
        <fullName evidence="4">Obg-like ATPase 1</fullName>
    </recommendedName>
</protein>
<dbReference type="NCBIfam" id="TIGR00092">
    <property type="entry name" value="redox-regulated ATPase YchF"/>
    <property type="match status" value="1"/>
</dbReference>
<keyword evidence="1" id="KW-0479">Metal-binding</keyword>
<dbReference type="AlphaFoldDB" id="A0A2K1KH46"/>
<dbReference type="SUPFAM" id="SSF52540">
    <property type="entry name" value="P-loop containing nucleoside triphosphate hydrolases"/>
    <property type="match status" value="1"/>
</dbReference>
<dbReference type="InterPro" id="IPR041706">
    <property type="entry name" value="YchF_N"/>
</dbReference>
<dbReference type="GO" id="GO:0043023">
    <property type="term" value="F:ribosomal large subunit binding"/>
    <property type="evidence" value="ECO:0007669"/>
    <property type="project" value="UniProtKB-UniRule"/>
</dbReference>
<feature type="domain" description="OBG-type G" evidence="5">
    <location>
        <begin position="82"/>
        <end position="342"/>
    </location>
</feature>
<reference evidence="6 8" key="2">
    <citation type="journal article" date="2018" name="Plant J.">
        <title>The Physcomitrella patens chromosome-scale assembly reveals moss genome structure and evolution.</title>
        <authorList>
            <person name="Lang D."/>
            <person name="Ullrich K.K."/>
            <person name="Murat F."/>
            <person name="Fuchs J."/>
            <person name="Jenkins J."/>
            <person name="Haas F.B."/>
            <person name="Piednoel M."/>
            <person name="Gundlach H."/>
            <person name="Van Bel M."/>
            <person name="Meyberg R."/>
            <person name="Vives C."/>
            <person name="Morata J."/>
            <person name="Symeonidi A."/>
            <person name="Hiss M."/>
            <person name="Muchero W."/>
            <person name="Kamisugi Y."/>
            <person name="Saleh O."/>
            <person name="Blanc G."/>
            <person name="Decker E.L."/>
            <person name="van Gessel N."/>
            <person name="Grimwood J."/>
            <person name="Hayes R.D."/>
            <person name="Graham S.W."/>
            <person name="Gunter L.E."/>
            <person name="McDaniel S.F."/>
            <person name="Hoernstein S.N.W."/>
            <person name="Larsson A."/>
            <person name="Li F.W."/>
            <person name="Perroud P.F."/>
            <person name="Phillips J."/>
            <person name="Ranjan P."/>
            <person name="Rokshar D.S."/>
            <person name="Rothfels C.J."/>
            <person name="Schneider L."/>
            <person name="Shu S."/>
            <person name="Stevenson D.W."/>
            <person name="Thummler F."/>
            <person name="Tillich M."/>
            <person name="Villarreal Aguilar J.C."/>
            <person name="Widiez T."/>
            <person name="Wong G.K."/>
            <person name="Wymore A."/>
            <person name="Zhang Y."/>
            <person name="Zimmer A.D."/>
            <person name="Quatrano R.S."/>
            <person name="Mayer K.F.X."/>
            <person name="Goodstein D."/>
            <person name="Casacuberta J.M."/>
            <person name="Vandepoele K."/>
            <person name="Reski R."/>
            <person name="Cuming A.C."/>
            <person name="Tuskan G.A."/>
            <person name="Maumus F."/>
            <person name="Salse J."/>
            <person name="Schmutz J."/>
            <person name="Rensing S.A."/>
        </authorList>
    </citation>
    <scope>NUCLEOTIDE SEQUENCE [LARGE SCALE GENOMIC DNA]</scope>
    <source>
        <strain evidence="7 8">cv. Gransden 2004</strain>
    </source>
</reference>
<dbReference type="HAMAP" id="MF_00944">
    <property type="entry name" value="YchF_OLA1_ATPase"/>
    <property type="match status" value="1"/>
</dbReference>
<sequence>MAMATHNVAALCRTRVPLLAAASVVTHHGVFFTSRSIRIVPISSFTVGLGGFSSAYSSLVGQRLLSFQQTRPFSCGRVSMALKSGIVGLPNVGKSTLFNALVENGKAQAANFPFCTIEPNVGVVAVPDPRLGVLSQLSKSQKTVPTSVEFVDIAGLVKGASQGEGLGNKFLSHIREVDCIVQVVRCFEDDDIVHVNGKVDPEVDIDIINLELAFADMSQIEKRLERLKKGRAKDPQVKAKEEIEIEALKRINEALLNGKPARMVPLSEEENKAVLQLCLLTMKPVIFAANVSEADLADASGNPHVDKVKKCAADLNAEVVVVSAQVEAELTELDAEERTDYLQSIGVTEGGLGSLVRATYNLLGLRTYFTSGEKETRAWTILAGMTAPQAAGVIHTDFERGFIRAETIAYDDYVQAGSYPAAKDKGLMRAEGKDYIVKEGDVMLFRFNV</sequence>
<proteinExistence type="inferred from homology"/>
<organism evidence="6">
    <name type="scientific">Physcomitrium patens</name>
    <name type="common">Spreading-leaved earth moss</name>
    <name type="synonym">Physcomitrella patens</name>
    <dbReference type="NCBI Taxonomy" id="3218"/>
    <lineage>
        <taxon>Eukaryota</taxon>
        <taxon>Viridiplantae</taxon>
        <taxon>Streptophyta</taxon>
        <taxon>Embryophyta</taxon>
        <taxon>Bryophyta</taxon>
        <taxon>Bryophytina</taxon>
        <taxon>Bryopsida</taxon>
        <taxon>Funariidae</taxon>
        <taxon>Funariales</taxon>
        <taxon>Funariaceae</taxon>
        <taxon>Physcomitrium</taxon>
    </lineage>
</organism>
<keyword evidence="3 4" id="KW-0067">ATP-binding</keyword>
<dbReference type="EMBL" id="ABEU02000006">
    <property type="protein sequence ID" value="PNR53106.1"/>
    <property type="molecule type" value="Genomic_DNA"/>
</dbReference>
<comment type="subcellular location">
    <subcellularLocation>
        <location evidence="4">Cytoplasm</location>
    </subcellularLocation>
</comment>
<dbReference type="GO" id="GO:0016887">
    <property type="term" value="F:ATP hydrolysis activity"/>
    <property type="evidence" value="ECO:0000318"/>
    <property type="project" value="GO_Central"/>
</dbReference>
<dbReference type="PANTHER" id="PTHR23305">
    <property type="entry name" value="OBG GTPASE FAMILY"/>
    <property type="match status" value="1"/>
</dbReference>
<dbReference type="KEGG" id="ppp:112283506"/>
<dbReference type="PANTHER" id="PTHR23305:SF18">
    <property type="entry name" value="OBG-TYPE G DOMAIN-CONTAINING PROTEIN"/>
    <property type="match status" value="1"/>
</dbReference>
<dbReference type="OMA" id="ARQWTIR"/>
<dbReference type="GO" id="GO:0005525">
    <property type="term" value="F:GTP binding"/>
    <property type="evidence" value="ECO:0007669"/>
    <property type="project" value="InterPro"/>
</dbReference>
<evidence type="ECO:0000313" key="8">
    <source>
        <dbReference type="Proteomes" id="UP000006727"/>
    </source>
</evidence>
<dbReference type="EnsemblPlants" id="Pp3c6_25660V3.1">
    <property type="protein sequence ID" value="Pp3c6_25660V3.1"/>
    <property type="gene ID" value="Pp3c6_25660"/>
</dbReference>
<reference evidence="7" key="3">
    <citation type="submission" date="2020-12" db="UniProtKB">
        <authorList>
            <consortium name="EnsemblPlants"/>
        </authorList>
    </citation>
    <scope>IDENTIFICATION</scope>
</reference>
<dbReference type="InterPro" id="IPR012675">
    <property type="entry name" value="Beta-grasp_dom_sf"/>
</dbReference>
<dbReference type="PROSITE" id="PS51710">
    <property type="entry name" value="G_OBG"/>
    <property type="match status" value="1"/>
</dbReference>
<keyword evidence="8" id="KW-1185">Reference proteome</keyword>
<dbReference type="GO" id="GO:0046872">
    <property type="term" value="F:metal ion binding"/>
    <property type="evidence" value="ECO:0007669"/>
    <property type="project" value="UniProtKB-KW"/>
</dbReference>
<dbReference type="Pfam" id="PF06071">
    <property type="entry name" value="YchF-GTPase_C"/>
    <property type="match status" value="1"/>
</dbReference>
<evidence type="ECO:0000313" key="6">
    <source>
        <dbReference type="EMBL" id="PNR53106.1"/>
    </source>
</evidence>
<dbReference type="CDD" id="cd01900">
    <property type="entry name" value="YchF"/>
    <property type="match status" value="1"/>
</dbReference>
<dbReference type="SUPFAM" id="SSF81271">
    <property type="entry name" value="TGS-like"/>
    <property type="match status" value="1"/>
</dbReference>
<evidence type="ECO:0000256" key="1">
    <source>
        <dbReference type="ARBA" id="ARBA00022723"/>
    </source>
</evidence>
<evidence type="ECO:0000256" key="4">
    <source>
        <dbReference type="HAMAP-Rule" id="MF_03167"/>
    </source>
</evidence>
<dbReference type="PaxDb" id="3218-PP1S53_123V6.1"/>
<dbReference type="InterPro" id="IPR031167">
    <property type="entry name" value="G_OBG"/>
</dbReference>
<evidence type="ECO:0000313" key="7">
    <source>
        <dbReference type="EnsemblPlants" id="Pp3c6_25660V3.1"/>
    </source>
</evidence>
<dbReference type="STRING" id="3218.A0A2K1KH46"/>
<dbReference type="PRINTS" id="PR00326">
    <property type="entry name" value="GTP1OBG"/>
</dbReference>
<evidence type="ECO:0000256" key="2">
    <source>
        <dbReference type="ARBA" id="ARBA00022741"/>
    </source>
</evidence>
<dbReference type="Gramene" id="Pp3c6_25660V3.2">
    <property type="protein sequence ID" value="Pp3c6_25660V3.2"/>
    <property type="gene ID" value="Pp3c6_25660"/>
</dbReference>
<dbReference type="GeneID" id="112283506"/>
<dbReference type="EnsemblPlants" id="Pp3c6_25660V3.2">
    <property type="protein sequence ID" value="Pp3c6_25660V3.2"/>
    <property type="gene ID" value="Pp3c6_25660"/>
</dbReference>
<keyword evidence="4" id="KW-0963">Cytoplasm</keyword>
<dbReference type="GO" id="GO:0005737">
    <property type="term" value="C:cytoplasm"/>
    <property type="evidence" value="ECO:0000318"/>
    <property type="project" value="GO_Central"/>
</dbReference>
<accession>A0A2K1KH46</accession>
<evidence type="ECO:0000259" key="5">
    <source>
        <dbReference type="PROSITE" id="PS51710"/>
    </source>
</evidence>
<dbReference type="FunFam" id="1.10.150.300:FF:000001">
    <property type="entry name" value="Ribosome-binding ATPase YchF"/>
    <property type="match status" value="1"/>
</dbReference>
<dbReference type="Gramene" id="Pp3c6_25660V3.1">
    <property type="protein sequence ID" value="Pp3c6_25660V3.1"/>
    <property type="gene ID" value="Pp3c6_25660"/>
</dbReference>
<dbReference type="GO" id="GO:0005524">
    <property type="term" value="F:ATP binding"/>
    <property type="evidence" value="ECO:0007669"/>
    <property type="project" value="UniProtKB-UniRule"/>
</dbReference>
<dbReference type="InterPro" id="IPR004396">
    <property type="entry name" value="ATPase_YchF/OLA1"/>
</dbReference>
<keyword evidence="2 4" id="KW-0547">Nucleotide-binding</keyword>
<dbReference type="InterPro" id="IPR013029">
    <property type="entry name" value="YchF_C"/>
</dbReference>
<gene>
    <name evidence="7" type="primary">LOC112283506</name>
    <name evidence="6" type="ORF">PHYPA_009481</name>
</gene>
<dbReference type="Gene3D" id="3.40.50.300">
    <property type="entry name" value="P-loop containing nucleotide triphosphate hydrolases"/>
    <property type="match status" value="1"/>
</dbReference>
<dbReference type="CDD" id="cd04867">
    <property type="entry name" value="TGS_YchF_OLA1"/>
    <property type="match status" value="1"/>
</dbReference>
<name>A0A2K1KH46_PHYPA</name>
<reference evidence="6 8" key="1">
    <citation type="journal article" date="2008" name="Science">
        <title>The Physcomitrella genome reveals evolutionary insights into the conquest of land by plants.</title>
        <authorList>
            <person name="Rensing S."/>
            <person name="Lang D."/>
            <person name="Zimmer A."/>
            <person name="Terry A."/>
            <person name="Salamov A."/>
            <person name="Shapiro H."/>
            <person name="Nishiyama T."/>
            <person name="Perroud P.-F."/>
            <person name="Lindquist E."/>
            <person name="Kamisugi Y."/>
            <person name="Tanahashi T."/>
            <person name="Sakakibara K."/>
            <person name="Fujita T."/>
            <person name="Oishi K."/>
            <person name="Shin-I T."/>
            <person name="Kuroki Y."/>
            <person name="Toyoda A."/>
            <person name="Suzuki Y."/>
            <person name="Hashimoto A."/>
            <person name="Yamaguchi K."/>
            <person name="Sugano A."/>
            <person name="Kohara Y."/>
            <person name="Fujiyama A."/>
            <person name="Anterola A."/>
            <person name="Aoki S."/>
            <person name="Ashton N."/>
            <person name="Barbazuk W.B."/>
            <person name="Barker E."/>
            <person name="Bennetzen J."/>
            <person name="Bezanilla M."/>
            <person name="Blankenship R."/>
            <person name="Cho S.H."/>
            <person name="Dutcher S."/>
            <person name="Estelle M."/>
            <person name="Fawcett J.A."/>
            <person name="Gundlach H."/>
            <person name="Hanada K."/>
            <person name="Heyl A."/>
            <person name="Hicks K.A."/>
            <person name="Hugh J."/>
            <person name="Lohr M."/>
            <person name="Mayer K."/>
            <person name="Melkozernov A."/>
            <person name="Murata T."/>
            <person name="Nelson D."/>
            <person name="Pils B."/>
            <person name="Prigge M."/>
            <person name="Reiss B."/>
            <person name="Renner T."/>
            <person name="Rombauts S."/>
            <person name="Rushton P."/>
            <person name="Sanderfoot A."/>
            <person name="Schween G."/>
            <person name="Shiu S.-H."/>
            <person name="Stueber K."/>
            <person name="Theodoulou F.L."/>
            <person name="Tu H."/>
            <person name="Van de Peer Y."/>
            <person name="Verrier P.J."/>
            <person name="Waters E."/>
            <person name="Wood A."/>
            <person name="Yang L."/>
            <person name="Cove D."/>
            <person name="Cuming A."/>
            <person name="Hasebe M."/>
            <person name="Lucas S."/>
            <person name="Mishler D.B."/>
            <person name="Reski R."/>
            <person name="Grigoriev I."/>
            <person name="Quatrano R.S."/>
            <person name="Boore J.L."/>
        </authorList>
    </citation>
    <scope>NUCLEOTIDE SEQUENCE [LARGE SCALE GENOMIC DNA]</scope>
    <source>
        <strain evidence="7 8">cv. Gransden 2004</strain>
    </source>
</reference>
<feature type="binding site" evidence="4">
    <location>
        <begin position="91"/>
        <end position="96"/>
    </location>
    <ligand>
        <name>ATP</name>
        <dbReference type="ChEBI" id="CHEBI:30616"/>
    </ligand>
</feature>
<keyword evidence="4" id="KW-0378">Hydrolase</keyword>
<comment type="similarity">
    <text evidence="4">Belongs to the TRAFAC class OBG-HflX-like GTPase superfamily. OBG GTPase family. YchF/OLA1 subfamily.</text>
</comment>
<dbReference type="RefSeq" id="XP_024378020.1">
    <property type="nucleotide sequence ID" value="XM_024522252.2"/>
</dbReference>
<dbReference type="InterPro" id="IPR027417">
    <property type="entry name" value="P-loop_NTPase"/>
</dbReference>
<dbReference type="InterPro" id="IPR012676">
    <property type="entry name" value="TGS-like"/>
</dbReference>